<sequence>MKEEPSLTREELANTLGITIKGIDYHLNKMQKEEILTTEGLPKTGTRVLNPSTRR</sequence>
<dbReference type="RefSeq" id="WP_111357111.1">
    <property type="nucleotide sequence ID" value="NZ_MSSV01000007.1"/>
</dbReference>
<dbReference type="SUPFAM" id="SSF46785">
    <property type="entry name" value="Winged helix' DNA-binding domain"/>
    <property type="match status" value="1"/>
</dbReference>
<dbReference type="InterPro" id="IPR036390">
    <property type="entry name" value="WH_DNA-bd_sf"/>
</dbReference>
<organism evidence="1 2">
    <name type="scientific">Algoriphagus ratkowskyi</name>
    <dbReference type="NCBI Taxonomy" id="57028"/>
    <lineage>
        <taxon>Bacteria</taxon>
        <taxon>Pseudomonadati</taxon>
        <taxon>Bacteroidota</taxon>
        <taxon>Cytophagia</taxon>
        <taxon>Cytophagales</taxon>
        <taxon>Cyclobacteriaceae</taxon>
        <taxon>Algoriphagus</taxon>
    </lineage>
</organism>
<dbReference type="InterPro" id="IPR036388">
    <property type="entry name" value="WH-like_DNA-bd_sf"/>
</dbReference>
<keyword evidence="2" id="KW-1185">Reference proteome</keyword>
<evidence type="ECO:0000313" key="2">
    <source>
        <dbReference type="Proteomes" id="UP000321927"/>
    </source>
</evidence>
<proteinExistence type="predicted"/>
<gene>
    <name evidence="1" type="ORF">ESW18_11170</name>
</gene>
<dbReference type="EMBL" id="VORV01000007">
    <property type="protein sequence ID" value="TXD77588.1"/>
    <property type="molecule type" value="Genomic_DNA"/>
</dbReference>
<name>A0ABY3HMR6_9BACT</name>
<dbReference type="Pfam" id="PF13412">
    <property type="entry name" value="HTH_24"/>
    <property type="match status" value="1"/>
</dbReference>
<dbReference type="Gene3D" id="1.10.10.10">
    <property type="entry name" value="Winged helix-like DNA-binding domain superfamily/Winged helix DNA-binding domain"/>
    <property type="match status" value="1"/>
</dbReference>
<evidence type="ECO:0000313" key="1">
    <source>
        <dbReference type="EMBL" id="TXD77588.1"/>
    </source>
</evidence>
<comment type="caution">
    <text evidence="1">The sequence shown here is derived from an EMBL/GenBank/DDBJ whole genome shotgun (WGS) entry which is preliminary data.</text>
</comment>
<dbReference type="Proteomes" id="UP000321927">
    <property type="component" value="Unassembled WGS sequence"/>
</dbReference>
<accession>A0ABY3HMR6</accession>
<protein>
    <submittedName>
        <fullName evidence="1">Helix-turn-helix transcriptional regulator</fullName>
    </submittedName>
</protein>
<reference evidence="1 2" key="1">
    <citation type="submission" date="2019-08" db="EMBL/GenBank/DDBJ databases">
        <title>Genome of Algoriphagus ratkowskyi IC026.</title>
        <authorList>
            <person name="Bowman J.P."/>
        </authorList>
    </citation>
    <scope>NUCLEOTIDE SEQUENCE [LARGE SCALE GENOMIC DNA]</scope>
    <source>
        <strain evidence="1 2">IC026</strain>
    </source>
</reference>